<evidence type="ECO:0000256" key="4">
    <source>
        <dbReference type="ARBA" id="ARBA00023010"/>
    </source>
</evidence>
<feature type="compositionally biased region" description="Low complexity" evidence="11">
    <location>
        <begin position="253"/>
        <end position="272"/>
    </location>
</feature>
<evidence type="ECO:0000256" key="11">
    <source>
        <dbReference type="SAM" id="MobiDB-lite"/>
    </source>
</evidence>
<reference evidence="13 14" key="1">
    <citation type="journal article" date="2024" name="Commun. Biol.">
        <title>Comparative genomic analysis of thermophilic fungi reveals convergent evolutionary adaptations and gene losses.</title>
        <authorList>
            <person name="Steindorff A.S."/>
            <person name="Aguilar-Pontes M.V."/>
            <person name="Robinson A.J."/>
            <person name="Andreopoulos B."/>
            <person name="LaButti K."/>
            <person name="Kuo A."/>
            <person name="Mondo S."/>
            <person name="Riley R."/>
            <person name="Otillar R."/>
            <person name="Haridas S."/>
            <person name="Lipzen A."/>
            <person name="Grimwood J."/>
            <person name="Schmutz J."/>
            <person name="Clum A."/>
            <person name="Reid I.D."/>
            <person name="Moisan M.C."/>
            <person name="Butler G."/>
            <person name="Nguyen T.T.M."/>
            <person name="Dewar K."/>
            <person name="Conant G."/>
            <person name="Drula E."/>
            <person name="Henrissat B."/>
            <person name="Hansel C."/>
            <person name="Singer S."/>
            <person name="Hutchinson M.I."/>
            <person name="de Vries R.P."/>
            <person name="Natvig D.O."/>
            <person name="Powell A.J."/>
            <person name="Tsang A."/>
            <person name="Grigoriev I.V."/>
        </authorList>
    </citation>
    <scope>NUCLEOTIDE SEQUENCE [LARGE SCALE GENOMIC DNA]</scope>
    <source>
        <strain evidence="13 14">CBS 494.80</strain>
    </source>
</reference>
<evidence type="ECO:0000256" key="7">
    <source>
        <dbReference type="ARBA" id="ARBA00029502"/>
    </source>
</evidence>
<keyword evidence="6 10" id="KW-0576">Peroxisome</keyword>
<accession>A0ABR4BZD4</accession>
<dbReference type="Gene3D" id="1.10.10.10">
    <property type="entry name" value="Winged helix-like DNA-binding domain superfamily/Winged helix DNA-binding domain"/>
    <property type="match status" value="1"/>
</dbReference>
<protein>
    <recommendedName>
        <fullName evidence="7 10">Peroxisomal membrane protein PEX14</fullName>
    </recommendedName>
    <alternativeName>
        <fullName evidence="8 10">Peroxin-14</fullName>
    </alternativeName>
</protein>
<evidence type="ECO:0000256" key="9">
    <source>
        <dbReference type="ARBA" id="ARBA00046271"/>
    </source>
</evidence>
<evidence type="ECO:0000259" key="12">
    <source>
        <dbReference type="Pfam" id="PF04695"/>
    </source>
</evidence>
<feature type="region of interest" description="Disordered" evidence="11">
    <location>
        <begin position="237"/>
        <end position="360"/>
    </location>
</feature>
<evidence type="ECO:0000256" key="5">
    <source>
        <dbReference type="ARBA" id="ARBA00023136"/>
    </source>
</evidence>
<dbReference type="PANTHER" id="PTHR23058">
    <property type="entry name" value="PEROXISOMAL MEMBRANE PROTEIN PEX14"/>
    <property type="match status" value="1"/>
</dbReference>
<keyword evidence="3 10" id="KW-0653">Protein transport</keyword>
<feature type="compositionally biased region" description="Polar residues" evidence="11">
    <location>
        <begin position="273"/>
        <end position="287"/>
    </location>
</feature>
<keyword evidence="14" id="KW-1185">Reference proteome</keyword>
<evidence type="ECO:0000256" key="3">
    <source>
        <dbReference type="ARBA" id="ARBA00022927"/>
    </source>
</evidence>
<dbReference type="EMBL" id="JAZHXI010000016">
    <property type="protein sequence ID" value="KAL2063024.1"/>
    <property type="molecule type" value="Genomic_DNA"/>
</dbReference>
<evidence type="ECO:0000256" key="1">
    <source>
        <dbReference type="ARBA" id="ARBA00005443"/>
    </source>
</evidence>
<comment type="similarity">
    <text evidence="1 10">Belongs to the peroxin-14 family.</text>
</comment>
<evidence type="ECO:0000313" key="14">
    <source>
        <dbReference type="Proteomes" id="UP001595075"/>
    </source>
</evidence>
<keyword evidence="2 10" id="KW-0813">Transport</keyword>
<name>A0ABR4BZD4_9HELO</name>
<gene>
    <name evidence="13" type="ORF">VTL71DRAFT_6096</name>
</gene>
<comment type="subcellular location">
    <subcellularLocation>
        <location evidence="9 10">Peroxisome membrane</location>
    </subcellularLocation>
</comment>
<proteinExistence type="inferred from homology"/>
<keyword evidence="5 10" id="KW-0472">Membrane</keyword>
<comment type="caution">
    <text evidence="13">The sequence shown here is derived from an EMBL/GenBank/DDBJ whole genome shotgun (WGS) entry which is preliminary data.</text>
</comment>
<comment type="function">
    <text evidence="10">Component of the PEX13-PEX14 docking complex, a translocon channel that specifically mediates the import of peroxisomal cargo proteins bound to PEX5 receptor. The PEX13-PEX14 docking complex forms a large import pore which can be opened to a diameter of about 9 nm. Mechanistically, PEX5 receptor along with cargo proteins associates with the PEX14 subunit of the PEX13-PEX14 docking complex in the cytosol, leading to the insertion of the receptor into the organelle membrane with the concomitant translocation of the cargo into the peroxisome matrix.</text>
</comment>
<evidence type="ECO:0000256" key="10">
    <source>
        <dbReference type="RuleBase" id="RU367032"/>
    </source>
</evidence>
<evidence type="ECO:0000256" key="8">
    <source>
        <dbReference type="ARBA" id="ARBA00029691"/>
    </source>
</evidence>
<dbReference type="PANTHER" id="PTHR23058:SF0">
    <property type="entry name" value="PEROXISOMAL MEMBRANE PROTEIN PEX14"/>
    <property type="match status" value="1"/>
</dbReference>
<dbReference type="InterPro" id="IPR025655">
    <property type="entry name" value="PEX14"/>
</dbReference>
<feature type="domain" description="Peroxisome membrane anchor protein Pex14p N-terminal" evidence="12">
    <location>
        <begin position="4"/>
        <end position="48"/>
    </location>
</feature>
<dbReference type="Proteomes" id="UP001595075">
    <property type="component" value="Unassembled WGS sequence"/>
</dbReference>
<evidence type="ECO:0000313" key="13">
    <source>
        <dbReference type="EMBL" id="KAL2063024.1"/>
    </source>
</evidence>
<organism evidence="13 14">
    <name type="scientific">Oculimacula yallundae</name>
    <dbReference type="NCBI Taxonomy" id="86028"/>
    <lineage>
        <taxon>Eukaryota</taxon>
        <taxon>Fungi</taxon>
        <taxon>Dikarya</taxon>
        <taxon>Ascomycota</taxon>
        <taxon>Pezizomycotina</taxon>
        <taxon>Leotiomycetes</taxon>
        <taxon>Helotiales</taxon>
        <taxon>Ploettnerulaceae</taxon>
        <taxon>Oculimacula</taxon>
    </lineage>
</organism>
<keyword evidence="4" id="KW-0811">Translocation</keyword>
<feature type="compositionally biased region" description="Polar residues" evidence="11">
    <location>
        <begin position="306"/>
        <end position="319"/>
    </location>
</feature>
<dbReference type="InterPro" id="IPR006785">
    <property type="entry name" value="Pex14_N"/>
</dbReference>
<dbReference type="Pfam" id="PF04695">
    <property type="entry name" value="Pex14_N"/>
    <property type="match status" value="1"/>
</dbReference>
<dbReference type="InterPro" id="IPR036388">
    <property type="entry name" value="WH-like_DNA-bd_sf"/>
</dbReference>
<evidence type="ECO:0000256" key="2">
    <source>
        <dbReference type="ARBA" id="ARBA00022448"/>
    </source>
</evidence>
<sequence length="360" mass="38627">MAIREDIVASAVTFLQDPSVAGSPIENRIAFLQSKNLTQEEIDNALARAGGETAPGNYSNYAPQQQQVIRQPQSGYGGYQQHPWQQPPPEVPKRDWRDWFIMATVMGGVGYGLYFVAKRYVYPMIAPPTAPQLEQDKQAIDESFEKAFSLLDQLAKDTETLKSSEQARTERLDAALTEVETVINDLKTASKRREEESRRIGDEVRGLKDLIPRAMEGQKETTDTRLKELNTELKSLKTLMGQRMNPTPSTSTGNSYGRSSGVGSSNVPSNVSTQAASSTNGSSTNEVVTPKPASVSNGTGPEIVASMQSSTQGRSSPFNTGAPAGKAAIPAWQMAAANKSNNSSNTTGTGSGSQEASGSA</sequence>
<evidence type="ECO:0000256" key="6">
    <source>
        <dbReference type="ARBA" id="ARBA00023140"/>
    </source>
</evidence>